<dbReference type="PROSITE" id="PS51257">
    <property type="entry name" value="PROKAR_LIPOPROTEIN"/>
    <property type="match status" value="1"/>
</dbReference>
<reference evidence="1 2" key="1">
    <citation type="journal article" date="2019" name="Int. J. Syst. Evol. Microbiol.">
        <title>The Global Catalogue of Microorganisms (GCM) 10K type strain sequencing project: providing services to taxonomists for standard genome sequencing and annotation.</title>
        <authorList>
            <consortium name="The Broad Institute Genomics Platform"/>
            <consortium name="The Broad Institute Genome Sequencing Center for Infectious Disease"/>
            <person name="Wu L."/>
            <person name="Ma J."/>
        </authorList>
    </citation>
    <scope>NUCLEOTIDE SEQUENCE [LARGE SCALE GENOMIC DNA]</scope>
    <source>
        <strain evidence="1 2">JCM 15089</strain>
    </source>
</reference>
<protein>
    <recommendedName>
        <fullName evidence="3">DUF3576 domain-containing protein</fullName>
    </recommendedName>
</protein>
<evidence type="ECO:0008006" key="3">
    <source>
        <dbReference type="Google" id="ProtNLM"/>
    </source>
</evidence>
<evidence type="ECO:0000313" key="1">
    <source>
        <dbReference type="EMBL" id="GAA0588355.1"/>
    </source>
</evidence>
<keyword evidence="2" id="KW-1185">Reference proteome</keyword>
<accession>A0ABN1FD00</accession>
<sequence length="148" mass="16248">MRAFILGACALLLAGCGSSDDKQYIQDTDSGTTAISSESGQRILGVNSYLWHATLDTLSFLPLQSEDPFGGVIISDWYSSPQTPNERVKITVYILDRRLRADGLKVAVFRQTKSNEGWADVAVNPETAVKLTDAILTRARELRLATKQ</sequence>
<comment type="caution">
    <text evidence="1">The sequence shown here is derived from an EMBL/GenBank/DDBJ whole genome shotgun (WGS) entry which is preliminary data.</text>
</comment>
<dbReference type="Proteomes" id="UP001499951">
    <property type="component" value="Unassembled WGS sequence"/>
</dbReference>
<evidence type="ECO:0000313" key="2">
    <source>
        <dbReference type="Proteomes" id="UP001499951"/>
    </source>
</evidence>
<dbReference type="EMBL" id="BAAADD010000014">
    <property type="protein sequence ID" value="GAA0588355.1"/>
    <property type="molecule type" value="Genomic_DNA"/>
</dbReference>
<dbReference type="RefSeq" id="WP_166934752.1">
    <property type="nucleotide sequence ID" value="NZ_BAAADD010000014.1"/>
</dbReference>
<proteinExistence type="predicted"/>
<name>A0ABN1FD00_9PROT</name>
<organism evidence="1 2">
    <name type="scientific">Rhizomicrobium electricum</name>
    <dbReference type="NCBI Taxonomy" id="480070"/>
    <lineage>
        <taxon>Bacteria</taxon>
        <taxon>Pseudomonadati</taxon>
        <taxon>Pseudomonadota</taxon>
        <taxon>Alphaproteobacteria</taxon>
        <taxon>Micropepsales</taxon>
        <taxon>Micropepsaceae</taxon>
        <taxon>Rhizomicrobium</taxon>
    </lineage>
</organism>
<gene>
    <name evidence="1" type="ORF">GCM10008942_41690</name>
</gene>
<dbReference type="InterPro" id="IPR021959">
    <property type="entry name" value="DUF3576"/>
</dbReference>
<dbReference type="Pfam" id="PF12100">
    <property type="entry name" value="DUF3576"/>
    <property type="match status" value="1"/>
</dbReference>